<name>A0ABS6Y0E4_9FLAO</name>
<dbReference type="Proteomes" id="UP000812031">
    <property type="component" value="Unassembled WGS sequence"/>
</dbReference>
<protein>
    <submittedName>
        <fullName evidence="1">DUF2452 domain-containing protein</fullName>
    </submittedName>
</protein>
<dbReference type="Pfam" id="PF10504">
    <property type="entry name" value="DUF2452"/>
    <property type="match status" value="1"/>
</dbReference>
<sequence>MEKQKPDNIVYSDVEGYNAYLLPYATTVGAPVIKTDNIVAWKTRGIHQVNREFEDKFSQLKEQYQKLMEEYEWNDLVYNSKFSFEPVIGEIYHMYTSNDGTNFLSLIGPHEWNKEHIASFKLNSDKKWIKLELSNAIFPNI</sequence>
<gene>
    <name evidence="1" type="ORF">KZH69_18045</name>
</gene>
<proteinExistence type="predicted"/>
<evidence type="ECO:0000313" key="1">
    <source>
        <dbReference type="EMBL" id="MBW4362393.1"/>
    </source>
</evidence>
<accession>A0ABS6Y0E4</accession>
<evidence type="ECO:0000313" key="2">
    <source>
        <dbReference type="Proteomes" id="UP000812031"/>
    </source>
</evidence>
<comment type="caution">
    <text evidence="1">The sequence shown here is derived from an EMBL/GenBank/DDBJ whole genome shotgun (WGS) entry which is preliminary data.</text>
</comment>
<dbReference type="RefSeq" id="WP_219318878.1">
    <property type="nucleotide sequence ID" value="NZ_JAHWYN010000023.1"/>
</dbReference>
<organism evidence="1 2">
    <name type="scientific">Flavobacterium taihuense</name>
    <dbReference type="NCBI Taxonomy" id="2857508"/>
    <lineage>
        <taxon>Bacteria</taxon>
        <taxon>Pseudomonadati</taxon>
        <taxon>Bacteroidota</taxon>
        <taxon>Flavobacteriia</taxon>
        <taxon>Flavobacteriales</taxon>
        <taxon>Flavobacteriaceae</taxon>
        <taxon>Flavobacterium</taxon>
    </lineage>
</organism>
<dbReference type="InterPro" id="IPR019534">
    <property type="entry name" value="DUF2452"/>
</dbReference>
<dbReference type="EMBL" id="JAHWYN010000023">
    <property type="protein sequence ID" value="MBW4362393.1"/>
    <property type="molecule type" value="Genomic_DNA"/>
</dbReference>
<keyword evidence="2" id="KW-1185">Reference proteome</keyword>
<reference evidence="1 2" key="1">
    <citation type="submission" date="2021-07" db="EMBL/GenBank/DDBJ databases">
        <title>Flavobacterium sp. nov. isolated from sediment on the Taihu Lake.</title>
        <authorList>
            <person name="Qu J.-H."/>
        </authorList>
    </citation>
    <scope>NUCLEOTIDE SEQUENCE [LARGE SCALE GENOMIC DNA]</scope>
    <source>
        <strain evidence="1 2">NAS39</strain>
    </source>
</reference>